<protein>
    <recommendedName>
        <fullName evidence="2">UDP-glucose/GDP-mannose dehydrogenase N-terminal domain-containing protein</fullName>
    </recommendedName>
</protein>
<sequence length="597" mass="68210">MNMLVMASYWPEKQFVVADDNHDVINAWQYQDLPVFEPGLQMLLAQRRNANLRFSNYIGEKINEARIVFVAHNKQTKRNGEGMGGCLDFAKWKEVVRMILNGATRMDGPSTSQYQQLNQMTMQNIHTILCIGCTDIGAMTMLVMALYWPEKQFVVADDNHDVLNACQYQDLPVFEPGLQMLLAQRRNANLRFNNYIGEKINEARIVFVAHNKQTKRNGEGMGGCLDFAKWKEVVRMILNGANQNGWSIYKSIPTIKSDIGAMTMLVMALYWPEKQFVVADDNHDVLNACQYQDLPVFEPGLQMLLAQRRNANLRFSNYIGEEINEARIVFVAPDKQKQRNGEGIGGCLDFAKWKEVVRMILNGASRMDGPSTSQYQLLNPMIIQNIHTILCIGCTDFEAMTMLVMASYWPEKQFVVADDNHDVINAWQYQDLPVFEPGLQMLLAQSRNANLRFSNYIGEEINEARIVFVAHNKQTKRNGEGMGGCLDFAKWKEVVRMILNGATRMDGPSTSEYQQLNQMTMQNIHTILCIGCTDFGAMNMLVMASYWPEKQFVVADDNHDVINAWQYQDLPVFEPGLQMLLAQRRNANLRFSNYIGE</sequence>
<feature type="domain" description="UDP-glucose/GDP-mannose dehydrogenase N-terminal" evidence="2">
    <location>
        <begin position="389"/>
        <end position="500"/>
    </location>
</feature>
<reference evidence="3" key="1">
    <citation type="submission" date="2018-10" db="EMBL/GenBank/DDBJ databases">
        <title>Population genomic analysis revealed the cold adaptation of white poplar.</title>
        <authorList>
            <person name="Liu Y.-J."/>
        </authorList>
    </citation>
    <scope>NUCLEOTIDE SEQUENCE [LARGE SCALE GENOMIC DNA]</scope>
    <source>
        <strain evidence="3">PAL-ZL1</strain>
    </source>
</reference>
<evidence type="ECO:0000256" key="1">
    <source>
        <dbReference type="ARBA" id="ARBA00047473"/>
    </source>
</evidence>
<dbReference type="PANTHER" id="PTHR11374">
    <property type="entry name" value="UDP-GLUCOSE DEHYDROGENASE/UDP-MANNAC DEHYDROGENASE"/>
    <property type="match status" value="1"/>
</dbReference>
<proteinExistence type="predicted"/>
<evidence type="ECO:0000259" key="2">
    <source>
        <dbReference type="Pfam" id="PF03721"/>
    </source>
</evidence>
<organism evidence="3">
    <name type="scientific">Populus alba</name>
    <name type="common">White poplar</name>
    <dbReference type="NCBI Taxonomy" id="43335"/>
    <lineage>
        <taxon>Eukaryota</taxon>
        <taxon>Viridiplantae</taxon>
        <taxon>Streptophyta</taxon>
        <taxon>Embryophyta</taxon>
        <taxon>Tracheophyta</taxon>
        <taxon>Spermatophyta</taxon>
        <taxon>Magnoliopsida</taxon>
        <taxon>eudicotyledons</taxon>
        <taxon>Gunneridae</taxon>
        <taxon>Pentapetalae</taxon>
        <taxon>rosids</taxon>
        <taxon>fabids</taxon>
        <taxon>Malpighiales</taxon>
        <taxon>Salicaceae</taxon>
        <taxon>Saliceae</taxon>
        <taxon>Populus</taxon>
    </lineage>
</organism>
<comment type="catalytic activity">
    <reaction evidence="1">
        <text>UDP-alpha-D-glucose + 2 NAD(+) + H2O = UDP-alpha-D-glucuronate + 2 NADH + 3 H(+)</text>
        <dbReference type="Rhea" id="RHEA:23596"/>
        <dbReference type="ChEBI" id="CHEBI:15377"/>
        <dbReference type="ChEBI" id="CHEBI:15378"/>
        <dbReference type="ChEBI" id="CHEBI:57540"/>
        <dbReference type="ChEBI" id="CHEBI:57945"/>
        <dbReference type="ChEBI" id="CHEBI:58052"/>
        <dbReference type="ChEBI" id="CHEBI:58885"/>
        <dbReference type="EC" id="1.1.1.22"/>
    </reaction>
</comment>
<comment type="caution">
    <text evidence="3">The sequence shown here is derived from an EMBL/GenBank/DDBJ whole genome shotgun (WGS) entry which is preliminary data.</text>
</comment>
<dbReference type="GO" id="GO:0051287">
    <property type="term" value="F:NAD binding"/>
    <property type="evidence" value="ECO:0007669"/>
    <property type="project" value="InterPro"/>
</dbReference>
<dbReference type="GO" id="GO:0006024">
    <property type="term" value="P:glycosaminoglycan biosynthetic process"/>
    <property type="evidence" value="ECO:0007669"/>
    <property type="project" value="TreeGrafter"/>
</dbReference>
<dbReference type="GO" id="GO:0003979">
    <property type="term" value="F:UDP-glucose 6-dehydrogenase activity"/>
    <property type="evidence" value="ECO:0007669"/>
    <property type="project" value="UniProtKB-EC"/>
</dbReference>
<dbReference type="STRING" id="43335.A0A4U5MHF5"/>
<feature type="domain" description="UDP-glucose/GDP-mannose dehydrogenase N-terminal" evidence="2">
    <location>
        <begin position="13"/>
        <end position="101"/>
    </location>
</feature>
<dbReference type="PANTHER" id="PTHR11374:SF3">
    <property type="entry name" value="UDP-GLUCOSE 6-DEHYDROGENASE"/>
    <property type="match status" value="1"/>
</dbReference>
<dbReference type="GO" id="GO:0005634">
    <property type="term" value="C:nucleus"/>
    <property type="evidence" value="ECO:0007669"/>
    <property type="project" value="TreeGrafter"/>
</dbReference>
<accession>A0A4U5MHF5</accession>
<gene>
    <name evidence="3" type="ORF">D5086_0000306890</name>
</gene>
<evidence type="ECO:0000313" key="3">
    <source>
        <dbReference type="EMBL" id="TKR68749.1"/>
    </source>
</evidence>
<dbReference type="InterPro" id="IPR028356">
    <property type="entry name" value="UDPglc_DH_euk"/>
</dbReference>
<dbReference type="AlphaFoldDB" id="A0A4U5MHF5"/>
<dbReference type="Pfam" id="PF03721">
    <property type="entry name" value="UDPG_MGDP_dh_N"/>
    <property type="match status" value="3"/>
</dbReference>
<dbReference type="Gene3D" id="3.40.50.720">
    <property type="entry name" value="NAD(P)-binding Rossmann-like Domain"/>
    <property type="match status" value="5"/>
</dbReference>
<dbReference type="InterPro" id="IPR001732">
    <property type="entry name" value="UDP-Glc/GDP-Man_DH_N"/>
</dbReference>
<dbReference type="EMBL" id="RCHU01001198">
    <property type="protein sequence ID" value="TKR68749.1"/>
    <property type="molecule type" value="Genomic_DNA"/>
</dbReference>
<name>A0A4U5MHF5_POPAL</name>
<feature type="domain" description="UDP-glucose/GDP-mannose dehydrogenase N-terminal" evidence="2">
    <location>
        <begin position="127"/>
        <end position="251"/>
    </location>
</feature>